<sequence length="86" mass="8774">MTPHSTVQDQQSVVTYPPGTVVYDVVAGAVGRVADPKAYPRGCLDCVCVLVVPLAGCGPAWQAEPGALRRAADEEIEAAVAAVAAP</sequence>
<dbReference type="Proteomes" id="UP001218629">
    <property type="component" value="Chromosome"/>
</dbReference>
<evidence type="ECO:0000313" key="2">
    <source>
        <dbReference type="Proteomes" id="UP001218629"/>
    </source>
</evidence>
<organism evidence="1 2">
    <name type="scientific">Streptomyces yunnanensis</name>
    <dbReference type="NCBI Taxonomy" id="156453"/>
    <lineage>
        <taxon>Bacteria</taxon>
        <taxon>Bacillati</taxon>
        <taxon>Actinomycetota</taxon>
        <taxon>Actinomycetes</taxon>
        <taxon>Kitasatosporales</taxon>
        <taxon>Streptomycetaceae</taxon>
        <taxon>Streptomyces</taxon>
    </lineage>
</organism>
<reference evidence="1 2" key="1">
    <citation type="submission" date="2022-03" db="EMBL/GenBank/DDBJ databases">
        <title>Streptomyces yunnanensis P86,complete genome.</title>
        <authorList>
            <person name="Chen S."/>
            <person name="Zhang Q."/>
        </authorList>
    </citation>
    <scope>NUCLEOTIDE SEQUENCE [LARGE SCALE GENOMIC DNA]</scope>
    <source>
        <strain evidence="1 2">P86</strain>
    </source>
</reference>
<protein>
    <submittedName>
        <fullName evidence="1">Uncharacterized protein</fullName>
    </submittedName>
</protein>
<dbReference type="EMBL" id="CP095749">
    <property type="protein sequence ID" value="WEB40627.1"/>
    <property type="molecule type" value="Genomic_DNA"/>
</dbReference>
<accession>A0ABY8A6N3</accession>
<gene>
    <name evidence="1" type="ORF">MOV08_15950</name>
</gene>
<dbReference type="RefSeq" id="WP_275307821.1">
    <property type="nucleotide sequence ID" value="NZ_CP095749.1"/>
</dbReference>
<keyword evidence="2" id="KW-1185">Reference proteome</keyword>
<evidence type="ECO:0000313" key="1">
    <source>
        <dbReference type="EMBL" id="WEB40627.1"/>
    </source>
</evidence>
<proteinExistence type="predicted"/>
<name>A0ABY8A6N3_9ACTN</name>